<protein>
    <recommendedName>
        <fullName evidence="15">Sensory/regulatory protein RpfC</fullName>
        <ecNumber evidence="3">2.7.13.3</ecNumber>
    </recommendedName>
</protein>
<dbReference type="FunFam" id="3.30.565.10:FF:000010">
    <property type="entry name" value="Sensor histidine kinase RcsC"/>
    <property type="match status" value="1"/>
</dbReference>
<dbReference type="SMART" id="SM00387">
    <property type="entry name" value="HATPase_c"/>
    <property type="match status" value="1"/>
</dbReference>
<dbReference type="GO" id="GO:0005524">
    <property type="term" value="F:ATP binding"/>
    <property type="evidence" value="ECO:0007669"/>
    <property type="project" value="UniProtKB-KW"/>
</dbReference>
<dbReference type="GO" id="GO:0005886">
    <property type="term" value="C:plasma membrane"/>
    <property type="evidence" value="ECO:0007669"/>
    <property type="project" value="UniProtKB-SubCell"/>
</dbReference>
<dbReference type="Gene3D" id="3.40.50.2300">
    <property type="match status" value="2"/>
</dbReference>
<evidence type="ECO:0000256" key="3">
    <source>
        <dbReference type="ARBA" id="ARBA00012438"/>
    </source>
</evidence>
<dbReference type="PROSITE" id="PS50894">
    <property type="entry name" value="HPT"/>
    <property type="match status" value="1"/>
</dbReference>
<feature type="domain" description="Response regulatory" evidence="19">
    <location>
        <begin position="568"/>
        <end position="688"/>
    </location>
</feature>
<comment type="catalytic activity">
    <reaction evidence="1">
        <text>ATP + protein L-histidine = ADP + protein N-phospho-L-histidine.</text>
        <dbReference type="EC" id="2.7.13.3"/>
    </reaction>
</comment>
<feature type="modified residue" description="4-aspartylphosphate" evidence="17">
    <location>
        <position position="617"/>
    </location>
</feature>
<dbReference type="PANTHER" id="PTHR45339:SF1">
    <property type="entry name" value="HYBRID SIGNAL TRANSDUCTION HISTIDINE KINASE J"/>
    <property type="match status" value="1"/>
</dbReference>
<evidence type="ECO:0000256" key="9">
    <source>
        <dbReference type="ARBA" id="ARBA00022777"/>
    </source>
</evidence>
<dbReference type="SMART" id="SM00073">
    <property type="entry name" value="HPT"/>
    <property type="match status" value="1"/>
</dbReference>
<keyword evidence="12" id="KW-0902">Two-component regulatory system</keyword>
<evidence type="ECO:0000256" key="12">
    <source>
        <dbReference type="ARBA" id="ARBA00023012"/>
    </source>
</evidence>
<dbReference type="Pfam" id="PF01627">
    <property type="entry name" value="Hpt"/>
    <property type="match status" value="1"/>
</dbReference>
<sequence>MKQSQQIEILFEISLAIGNSLNLGVMLKETLKTLMRALNANGCVVWRFTGRDEELEPLSAAVCSLEVQWQTEMSLPRRFDQQEAVTSIRSALCFPEQRPRLGGFWAEFPQVFLDNTQVRYAFALPGFGVLLLQKSTPVLTDDMLASLQKLMHKLASAANACLYDEQLKAQIKSAEAANVAKSQFLANMSHEIRTPMNGVMGMLDLVLETELQREQREHLDLARLSANHLLEIINHILDLSKIESGKFDLQPESVDLYELIGTCVKALASRAWSKNIQIHYDISENLPQYVYVDPARLRQVLINLLGNSIKFTEKGEVRLRVIYANHSPEANEFQFQVTDTGIGISEQRLDSIFNPFEQVDAATNRKYEGTGLGLSITKQLVEMLGGSIDVHSQLGQGSTFFVNLPLAIVTAPELHQAIDIDWCQQRVLLVDDEPANRRVIAAMLKTTGVQVDVCSSGPEAVFKVSHANRAGLPYGVVLMDAWMPGMNGYKTTEKLIQDQLLHNTRVLILTSSAEAGDAQRCRDMGISGYMTKPVTLAELKRALQDQLSLQREAPKQLQPGAAALAGMKVLLVEDNMINQRIAVKLLEKKQMQVTVAGNGIKAIDCFQQQHFDLILMDMMMPEMDGLEATQRIRSLEKNNPTLSRTPIVAMTANAMDGDKERCLAAGMDGYVSKPVRPDALYEEMLKHTEYMLAAESCPPLAQLQSLDEMIESLEKNYLQSDQQILHTTHATREPGQIMQEHNESLYDWDQALELIGGEEELLLSVLEMFLDEVPEYLATLEASAQQQDQKTLVRTAHTLKGLLATFCAGSATQASSAVERLAKQGENPQGSVAELKVIMAKLIPQLQQRLHG</sequence>
<evidence type="ECO:0000256" key="8">
    <source>
        <dbReference type="ARBA" id="ARBA00022741"/>
    </source>
</evidence>
<evidence type="ECO:0000256" key="2">
    <source>
        <dbReference type="ARBA" id="ARBA00004651"/>
    </source>
</evidence>
<dbReference type="PROSITE" id="PS50110">
    <property type="entry name" value="RESPONSE_REGULATORY"/>
    <property type="match status" value="2"/>
</dbReference>
<name>A0A5J6LG29_9GAMM</name>
<evidence type="ECO:0000256" key="15">
    <source>
        <dbReference type="ARBA" id="ARBA00068150"/>
    </source>
</evidence>
<keyword evidence="8" id="KW-0547">Nucleotide-binding</keyword>
<organism evidence="21 22">
    <name type="scientific">Nitrincola iocasae</name>
    <dbReference type="NCBI Taxonomy" id="2614693"/>
    <lineage>
        <taxon>Bacteria</taxon>
        <taxon>Pseudomonadati</taxon>
        <taxon>Pseudomonadota</taxon>
        <taxon>Gammaproteobacteria</taxon>
        <taxon>Oceanospirillales</taxon>
        <taxon>Oceanospirillaceae</taxon>
        <taxon>Nitrincola</taxon>
    </lineage>
</organism>
<dbReference type="FunFam" id="1.10.287.130:FF:000002">
    <property type="entry name" value="Two-component osmosensing histidine kinase"/>
    <property type="match status" value="1"/>
</dbReference>
<keyword evidence="6" id="KW-0808">Transferase</keyword>
<dbReference type="CDD" id="cd16922">
    <property type="entry name" value="HATPase_EvgS-ArcB-TorS-like"/>
    <property type="match status" value="1"/>
</dbReference>
<dbReference type="EMBL" id="CP044222">
    <property type="protein sequence ID" value="QEW07408.1"/>
    <property type="molecule type" value="Genomic_DNA"/>
</dbReference>
<evidence type="ECO:0000313" key="22">
    <source>
        <dbReference type="Proteomes" id="UP000325606"/>
    </source>
</evidence>
<feature type="modified residue" description="4-aspartylphosphate" evidence="17">
    <location>
        <position position="480"/>
    </location>
</feature>
<feature type="modified residue" description="Phosphohistidine" evidence="16">
    <location>
        <position position="797"/>
    </location>
</feature>
<comment type="subunit">
    <text evidence="14">At low DSF concentrations, interacts with RpfF.</text>
</comment>
<dbReference type="Proteomes" id="UP000325606">
    <property type="component" value="Chromosome"/>
</dbReference>
<comment type="subcellular location">
    <subcellularLocation>
        <location evidence="2">Cell membrane</location>
        <topology evidence="2">Multi-pass membrane protein</topology>
    </subcellularLocation>
</comment>
<evidence type="ECO:0000313" key="21">
    <source>
        <dbReference type="EMBL" id="QEW07408.1"/>
    </source>
</evidence>
<keyword evidence="10" id="KW-0067">ATP-binding</keyword>
<dbReference type="KEGG" id="nik:F5I99_13410"/>
<dbReference type="InterPro" id="IPR004358">
    <property type="entry name" value="Sig_transdc_His_kin-like_C"/>
</dbReference>
<feature type="domain" description="Histidine kinase" evidence="18">
    <location>
        <begin position="187"/>
        <end position="408"/>
    </location>
</feature>
<dbReference type="GO" id="GO:0000155">
    <property type="term" value="F:phosphorelay sensor kinase activity"/>
    <property type="evidence" value="ECO:0007669"/>
    <property type="project" value="InterPro"/>
</dbReference>
<dbReference type="PRINTS" id="PR00344">
    <property type="entry name" value="BCTRLSENSOR"/>
</dbReference>
<dbReference type="SUPFAM" id="SSF52172">
    <property type="entry name" value="CheY-like"/>
    <property type="match status" value="2"/>
</dbReference>
<dbReference type="Pfam" id="PF00512">
    <property type="entry name" value="HisKA"/>
    <property type="match status" value="1"/>
</dbReference>
<dbReference type="Gene3D" id="3.30.565.10">
    <property type="entry name" value="Histidine kinase-like ATPase, C-terminal domain"/>
    <property type="match status" value="1"/>
</dbReference>
<dbReference type="InterPro" id="IPR003661">
    <property type="entry name" value="HisK_dim/P_dom"/>
</dbReference>
<dbReference type="InterPro" id="IPR036641">
    <property type="entry name" value="HPT_dom_sf"/>
</dbReference>
<dbReference type="Pfam" id="PF02518">
    <property type="entry name" value="HATPase_c"/>
    <property type="match status" value="1"/>
</dbReference>
<dbReference type="InterPro" id="IPR008207">
    <property type="entry name" value="Sig_transdc_His_kin_Hpt_dom"/>
</dbReference>
<proteinExistence type="predicted"/>
<dbReference type="AlphaFoldDB" id="A0A5J6LG29"/>
<dbReference type="PANTHER" id="PTHR45339">
    <property type="entry name" value="HYBRID SIGNAL TRANSDUCTION HISTIDINE KINASE J"/>
    <property type="match status" value="1"/>
</dbReference>
<evidence type="ECO:0000256" key="14">
    <source>
        <dbReference type="ARBA" id="ARBA00064003"/>
    </source>
</evidence>
<evidence type="ECO:0000259" key="19">
    <source>
        <dbReference type="PROSITE" id="PS50110"/>
    </source>
</evidence>
<evidence type="ECO:0000256" key="1">
    <source>
        <dbReference type="ARBA" id="ARBA00000085"/>
    </source>
</evidence>
<dbReference type="InterPro" id="IPR036890">
    <property type="entry name" value="HATPase_C_sf"/>
</dbReference>
<reference evidence="21 22" key="1">
    <citation type="submission" date="2019-09" db="EMBL/GenBank/DDBJ databases">
        <title>Nitrincola iocasae sp. nov., a bacterium isolated from the sediment collected at a cold seep field in South China Sea.</title>
        <authorList>
            <person name="Zhang H."/>
            <person name="Wang H."/>
            <person name="Li C."/>
        </authorList>
    </citation>
    <scope>NUCLEOTIDE SEQUENCE [LARGE SCALE GENOMIC DNA]</scope>
    <source>
        <strain evidence="21 22">KXZD1103</strain>
    </source>
</reference>
<dbReference type="InterPro" id="IPR005467">
    <property type="entry name" value="His_kinase_dom"/>
</dbReference>
<dbReference type="InterPro" id="IPR003594">
    <property type="entry name" value="HATPase_dom"/>
</dbReference>
<evidence type="ECO:0000256" key="17">
    <source>
        <dbReference type="PROSITE-ProRule" id="PRU00169"/>
    </source>
</evidence>
<keyword evidence="9" id="KW-0418">Kinase</keyword>
<dbReference type="SUPFAM" id="SSF47384">
    <property type="entry name" value="Homodimeric domain of signal transducing histidine kinase"/>
    <property type="match status" value="1"/>
</dbReference>
<dbReference type="InterPro" id="IPR011006">
    <property type="entry name" value="CheY-like_superfamily"/>
</dbReference>
<dbReference type="SMART" id="SM00448">
    <property type="entry name" value="REC"/>
    <property type="match status" value="2"/>
</dbReference>
<dbReference type="CDD" id="cd00088">
    <property type="entry name" value="HPT"/>
    <property type="match status" value="1"/>
</dbReference>
<feature type="domain" description="HPt" evidence="20">
    <location>
        <begin position="758"/>
        <end position="852"/>
    </location>
</feature>
<evidence type="ECO:0000256" key="6">
    <source>
        <dbReference type="ARBA" id="ARBA00022679"/>
    </source>
</evidence>
<dbReference type="SMART" id="SM00388">
    <property type="entry name" value="HisKA"/>
    <property type="match status" value="1"/>
</dbReference>
<evidence type="ECO:0000256" key="10">
    <source>
        <dbReference type="ARBA" id="ARBA00022840"/>
    </source>
</evidence>
<keyword evidence="4" id="KW-1003">Cell membrane</keyword>
<feature type="domain" description="Response regulatory" evidence="19">
    <location>
        <begin position="426"/>
        <end position="547"/>
    </location>
</feature>
<evidence type="ECO:0000256" key="7">
    <source>
        <dbReference type="ARBA" id="ARBA00022692"/>
    </source>
</evidence>
<dbReference type="RefSeq" id="WP_151056799.1">
    <property type="nucleotide sequence ID" value="NZ_CP044222.1"/>
</dbReference>
<evidence type="ECO:0000256" key="5">
    <source>
        <dbReference type="ARBA" id="ARBA00022553"/>
    </source>
</evidence>
<dbReference type="Pfam" id="PF00072">
    <property type="entry name" value="Response_reg"/>
    <property type="match status" value="2"/>
</dbReference>
<dbReference type="SUPFAM" id="SSF55781">
    <property type="entry name" value="GAF domain-like"/>
    <property type="match status" value="1"/>
</dbReference>
<dbReference type="InterPro" id="IPR036097">
    <property type="entry name" value="HisK_dim/P_sf"/>
</dbReference>
<dbReference type="EC" id="2.7.13.3" evidence="3"/>
<dbReference type="InterPro" id="IPR001789">
    <property type="entry name" value="Sig_transdc_resp-reg_receiver"/>
</dbReference>
<keyword evidence="13" id="KW-0472">Membrane</keyword>
<evidence type="ECO:0000259" key="20">
    <source>
        <dbReference type="PROSITE" id="PS50894"/>
    </source>
</evidence>
<dbReference type="SUPFAM" id="SSF55874">
    <property type="entry name" value="ATPase domain of HSP90 chaperone/DNA topoisomerase II/histidine kinase"/>
    <property type="match status" value="1"/>
</dbReference>
<gene>
    <name evidence="21" type="ORF">F5I99_13410</name>
</gene>
<accession>A0A5J6LG29</accession>
<keyword evidence="5 17" id="KW-0597">Phosphoprotein</keyword>
<dbReference type="SUPFAM" id="SSF47226">
    <property type="entry name" value="Histidine-containing phosphotransfer domain, HPT domain"/>
    <property type="match status" value="1"/>
</dbReference>
<dbReference type="Gene3D" id="3.30.450.40">
    <property type="match status" value="1"/>
</dbReference>
<keyword evidence="7" id="KW-0812">Transmembrane</keyword>
<evidence type="ECO:0000256" key="13">
    <source>
        <dbReference type="ARBA" id="ARBA00023136"/>
    </source>
</evidence>
<dbReference type="CDD" id="cd00082">
    <property type="entry name" value="HisKA"/>
    <property type="match status" value="1"/>
</dbReference>
<keyword evidence="11" id="KW-1133">Transmembrane helix</keyword>
<evidence type="ECO:0000259" key="18">
    <source>
        <dbReference type="PROSITE" id="PS50109"/>
    </source>
</evidence>
<dbReference type="PROSITE" id="PS50109">
    <property type="entry name" value="HIS_KIN"/>
    <property type="match status" value="1"/>
</dbReference>
<dbReference type="Gene3D" id="1.10.287.130">
    <property type="match status" value="1"/>
</dbReference>
<evidence type="ECO:0000256" key="4">
    <source>
        <dbReference type="ARBA" id="ARBA00022475"/>
    </source>
</evidence>
<dbReference type="CDD" id="cd17546">
    <property type="entry name" value="REC_hyHK_CKI1_RcsC-like"/>
    <property type="match status" value="2"/>
</dbReference>
<dbReference type="InterPro" id="IPR029016">
    <property type="entry name" value="GAF-like_dom_sf"/>
</dbReference>
<evidence type="ECO:0000256" key="16">
    <source>
        <dbReference type="PROSITE-ProRule" id="PRU00110"/>
    </source>
</evidence>
<dbReference type="Gene3D" id="1.20.120.160">
    <property type="entry name" value="HPT domain"/>
    <property type="match status" value="1"/>
</dbReference>
<keyword evidence="22" id="KW-1185">Reference proteome</keyword>
<evidence type="ECO:0000256" key="11">
    <source>
        <dbReference type="ARBA" id="ARBA00022989"/>
    </source>
</evidence>